<dbReference type="GO" id="GO:0006741">
    <property type="term" value="P:NADP+ biosynthetic process"/>
    <property type="evidence" value="ECO:0007669"/>
    <property type="project" value="InterPro"/>
</dbReference>
<dbReference type="InterPro" id="IPR002504">
    <property type="entry name" value="NADK"/>
</dbReference>
<evidence type="ECO:0000313" key="8">
    <source>
        <dbReference type="EMBL" id="CAG6620965.1"/>
    </source>
</evidence>
<dbReference type="EC" id="2.7.1.23" evidence="2"/>
<dbReference type="GO" id="GO:0003951">
    <property type="term" value="F:NAD+ kinase activity"/>
    <property type="evidence" value="ECO:0007669"/>
    <property type="project" value="UniProtKB-EC"/>
</dbReference>
<keyword evidence="3" id="KW-0808">Transferase</keyword>
<evidence type="ECO:0000256" key="7">
    <source>
        <dbReference type="SAM" id="MobiDB-lite"/>
    </source>
</evidence>
<organism evidence="8">
    <name type="scientific">Cacopsylla melanoneura</name>
    <dbReference type="NCBI Taxonomy" id="428564"/>
    <lineage>
        <taxon>Eukaryota</taxon>
        <taxon>Metazoa</taxon>
        <taxon>Ecdysozoa</taxon>
        <taxon>Arthropoda</taxon>
        <taxon>Hexapoda</taxon>
        <taxon>Insecta</taxon>
        <taxon>Pterygota</taxon>
        <taxon>Neoptera</taxon>
        <taxon>Paraneoptera</taxon>
        <taxon>Hemiptera</taxon>
        <taxon>Sternorrhyncha</taxon>
        <taxon>Psylloidea</taxon>
        <taxon>Psyllidae</taxon>
        <taxon>Psyllinae</taxon>
        <taxon>Cacopsylla</taxon>
    </lineage>
</organism>
<dbReference type="InterPro" id="IPR017437">
    <property type="entry name" value="ATP-NAD_kinase_PpnK-typ_C"/>
</dbReference>
<sequence>MLPVNHLRNISHFRLSSVLFGVISSRTIIMSSSTSSSIKQEFSKVLVLKKYTRYEKLSKTYDTDGRDLKVCLQDSGWDVSKIVASHEIQQNFENAVKTELARANIEYRFVTKNEYTEDQVQWADAILTLGGDGTFLQAANKIRDRCTLLIGFNSMPETSTGHLCLPKYYSQNLKEAITKIKEGKYKNLHRTRIKVSLRGSTSSHYLHSDDPPSRPRTLPENEPKDFQILPELALNDVYVGEYNSALVSKLIISTDQTPPAQQVKCSGMCINTGSGSTAWYYTINKLNQAKVAQLLCLAGIDASQSKVADITDKYNKSLQFSPDDSRLAFAIRDMISGDETMPETGYVQSLKIKSMCTNGAIMIDGNIGYDFHPGAEICLETCRDYDLNTIELT</sequence>
<comment type="similarity">
    <text evidence="1">Belongs to the NAD kinase family.</text>
</comment>
<dbReference type="EMBL" id="HBUF01048948">
    <property type="protein sequence ID" value="CAG6620964.1"/>
    <property type="molecule type" value="Transcribed_RNA"/>
</dbReference>
<dbReference type="Gene3D" id="2.60.200.30">
    <property type="entry name" value="Probable inorganic polyphosphate/atp-NAD kinase, domain 2"/>
    <property type="match status" value="1"/>
</dbReference>
<dbReference type="InterPro" id="IPR016064">
    <property type="entry name" value="NAD/diacylglycerol_kinase_sf"/>
</dbReference>
<dbReference type="GO" id="GO:0005739">
    <property type="term" value="C:mitochondrion"/>
    <property type="evidence" value="ECO:0007669"/>
    <property type="project" value="TreeGrafter"/>
</dbReference>
<keyword evidence="5" id="KW-0521">NADP</keyword>
<feature type="compositionally biased region" description="Basic and acidic residues" evidence="7">
    <location>
        <begin position="206"/>
        <end position="222"/>
    </location>
</feature>
<reference evidence="8" key="1">
    <citation type="submission" date="2021-05" db="EMBL/GenBank/DDBJ databases">
        <authorList>
            <person name="Alioto T."/>
            <person name="Alioto T."/>
            <person name="Gomez Garrido J."/>
        </authorList>
    </citation>
    <scope>NUCLEOTIDE SEQUENCE</scope>
</reference>
<proteinExistence type="inferred from homology"/>
<dbReference type="EMBL" id="HBUF01048949">
    <property type="protein sequence ID" value="CAG6620965.1"/>
    <property type="molecule type" value="Transcribed_RNA"/>
</dbReference>
<evidence type="ECO:0000256" key="2">
    <source>
        <dbReference type="ARBA" id="ARBA00012120"/>
    </source>
</evidence>
<dbReference type="Gene3D" id="3.40.50.10330">
    <property type="entry name" value="Probable inorganic polyphosphate/atp-NAD kinase, domain 1"/>
    <property type="match status" value="1"/>
</dbReference>
<evidence type="ECO:0000256" key="4">
    <source>
        <dbReference type="ARBA" id="ARBA00022777"/>
    </source>
</evidence>
<dbReference type="SUPFAM" id="SSF111331">
    <property type="entry name" value="NAD kinase/diacylglycerol kinase-like"/>
    <property type="match status" value="1"/>
</dbReference>
<evidence type="ECO:0000256" key="6">
    <source>
        <dbReference type="ARBA" id="ARBA00023027"/>
    </source>
</evidence>
<dbReference type="InterPro" id="IPR017438">
    <property type="entry name" value="ATP-NAD_kinase_N"/>
</dbReference>
<evidence type="ECO:0000256" key="3">
    <source>
        <dbReference type="ARBA" id="ARBA00022679"/>
    </source>
</evidence>
<dbReference type="GO" id="GO:0019674">
    <property type="term" value="P:NAD+ metabolic process"/>
    <property type="evidence" value="ECO:0007669"/>
    <property type="project" value="InterPro"/>
</dbReference>
<feature type="region of interest" description="Disordered" evidence="7">
    <location>
        <begin position="200"/>
        <end position="222"/>
    </location>
</feature>
<keyword evidence="4 8" id="KW-0418">Kinase</keyword>
<dbReference type="PANTHER" id="PTHR13158:SF5">
    <property type="entry name" value="NAD KINASE 2, MITOCHONDRIAL"/>
    <property type="match status" value="1"/>
</dbReference>
<keyword evidence="6" id="KW-0520">NAD</keyword>
<dbReference type="Pfam" id="PF01513">
    <property type="entry name" value="NAD_kinase"/>
    <property type="match status" value="1"/>
</dbReference>
<dbReference type="PANTHER" id="PTHR13158">
    <property type="match status" value="1"/>
</dbReference>
<dbReference type="AlphaFoldDB" id="A0A8D8Q0P9"/>
<dbReference type="EMBL" id="HBUF01181063">
    <property type="protein sequence ID" value="CAG6655327.1"/>
    <property type="molecule type" value="Transcribed_RNA"/>
</dbReference>
<evidence type="ECO:0000256" key="5">
    <source>
        <dbReference type="ARBA" id="ARBA00022857"/>
    </source>
</evidence>
<evidence type="ECO:0000256" key="1">
    <source>
        <dbReference type="ARBA" id="ARBA00010995"/>
    </source>
</evidence>
<name>A0A8D8Q0P9_9HEMI</name>
<accession>A0A8D8Q0P9</accession>
<protein>
    <recommendedName>
        <fullName evidence="2">NAD(+) kinase</fullName>
        <ecNumber evidence="2">2.7.1.23</ecNumber>
    </recommendedName>
</protein>